<evidence type="ECO:0000313" key="1">
    <source>
        <dbReference type="EMBL" id="KKL10007.1"/>
    </source>
</evidence>
<name>A0A0F9B848_9ZZZZ</name>
<protein>
    <submittedName>
        <fullName evidence="1">Uncharacterized protein</fullName>
    </submittedName>
</protein>
<dbReference type="AlphaFoldDB" id="A0A0F9B848"/>
<gene>
    <name evidence="1" type="ORF">LCGC14_2560120</name>
</gene>
<sequence length="30" mass="3369">LETAKIPGQPFELTDNCLFKFKSKEVKISG</sequence>
<accession>A0A0F9B848</accession>
<dbReference type="EMBL" id="LAZR01042238">
    <property type="protein sequence ID" value="KKL10007.1"/>
    <property type="molecule type" value="Genomic_DNA"/>
</dbReference>
<reference evidence="1" key="1">
    <citation type="journal article" date="2015" name="Nature">
        <title>Complex archaea that bridge the gap between prokaryotes and eukaryotes.</title>
        <authorList>
            <person name="Spang A."/>
            <person name="Saw J.H."/>
            <person name="Jorgensen S.L."/>
            <person name="Zaremba-Niedzwiedzka K."/>
            <person name="Martijn J."/>
            <person name="Lind A.E."/>
            <person name="van Eijk R."/>
            <person name="Schleper C."/>
            <person name="Guy L."/>
            <person name="Ettema T.J."/>
        </authorList>
    </citation>
    <scope>NUCLEOTIDE SEQUENCE</scope>
</reference>
<feature type="non-terminal residue" evidence="1">
    <location>
        <position position="1"/>
    </location>
</feature>
<organism evidence="1">
    <name type="scientific">marine sediment metagenome</name>
    <dbReference type="NCBI Taxonomy" id="412755"/>
    <lineage>
        <taxon>unclassified sequences</taxon>
        <taxon>metagenomes</taxon>
        <taxon>ecological metagenomes</taxon>
    </lineage>
</organism>
<comment type="caution">
    <text evidence="1">The sequence shown here is derived from an EMBL/GenBank/DDBJ whole genome shotgun (WGS) entry which is preliminary data.</text>
</comment>
<proteinExistence type="predicted"/>